<evidence type="ECO:0000256" key="1">
    <source>
        <dbReference type="SAM" id="MobiDB-lite"/>
    </source>
</evidence>
<organism evidence="2 3">
    <name type="scientific">Cochliobolus sativus</name>
    <name type="common">Common root rot and spot blotch fungus</name>
    <name type="synonym">Bipolaris sorokiniana</name>
    <dbReference type="NCBI Taxonomy" id="45130"/>
    <lineage>
        <taxon>Eukaryota</taxon>
        <taxon>Fungi</taxon>
        <taxon>Dikarya</taxon>
        <taxon>Ascomycota</taxon>
        <taxon>Pezizomycotina</taxon>
        <taxon>Dothideomycetes</taxon>
        <taxon>Pleosporomycetidae</taxon>
        <taxon>Pleosporales</taxon>
        <taxon>Pleosporineae</taxon>
        <taxon>Pleosporaceae</taxon>
        <taxon>Bipolaris</taxon>
    </lineage>
</organism>
<feature type="region of interest" description="Disordered" evidence="1">
    <location>
        <begin position="37"/>
        <end position="87"/>
    </location>
</feature>
<comment type="caution">
    <text evidence="2">The sequence shown here is derived from an EMBL/GenBank/DDBJ whole genome shotgun (WGS) entry which is preliminary data.</text>
</comment>
<dbReference type="AlphaFoldDB" id="A0A8H5ZFS8"/>
<gene>
    <name evidence="2" type="ORF">GGP41_006433</name>
</gene>
<dbReference type="EMBL" id="WNKQ01000009">
    <property type="protein sequence ID" value="KAF5849461.1"/>
    <property type="molecule type" value="Genomic_DNA"/>
</dbReference>
<reference evidence="2" key="1">
    <citation type="submission" date="2019-11" db="EMBL/GenBank/DDBJ databases">
        <title>Bipolaris sorokiniana Genome sequencing.</title>
        <authorList>
            <person name="Wang H."/>
        </authorList>
    </citation>
    <scope>NUCLEOTIDE SEQUENCE</scope>
</reference>
<name>A0A8H5ZFS8_COCSA</name>
<evidence type="ECO:0000313" key="3">
    <source>
        <dbReference type="Proteomes" id="UP000624244"/>
    </source>
</evidence>
<protein>
    <submittedName>
        <fullName evidence="2">Uncharacterized protein</fullName>
    </submittedName>
</protein>
<feature type="compositionally biased region" description="Acidic residues" evidence="1">
    <location>
        <begin position="55"/>
        <end position="75"/>
    </location>
</feature>
<proteinExistence type="predicted"/>
<sequence>MDAALTLCRNNIKTAQSCQATPFLNTTRDLVFSEDHDDHDDFAVSNATESRNDDTGGDSDDENKDEDEEMMDVDLLDNATVTLKREI</sequence>
<accession>A0A8H5ZFS8</accession>
<dbReference type="Proteomes" id="UP000624244">
    <property type="component" value="Unassembled WGS sequence"/>
</dbReference>
<evidence type="ECO:0000313" key="2">
    <source>
        <dbReference type="EMBL" id="KAF5849461.1"/>
    </source>
</evidence>